<gene>
    <name evidence="3" type="ORF">SEMRO_9_G007720.1</name>
</gene>
<name>A0A9N8D7U6_9STRA</name>
<dbReference type="AlphaFoldDB" id="A0A9N8D7U6"/>
<keyword evidence="4" id="KW-1185">Reference proteome</keyword>
<evidence type="ECO:0000313" key="4">
    <source>
        <dbReference type="Proteomes" id="UP001153069"/>
    </source>
</evidence>
<evidence type="ECO:0000313" key="3">
    <source>
        <dbReference type="EMBL" id="CAB9496806.1"/>
    </source>
</evidence>
<proteinExistence type="predicted"/>
<organism evidence="3 4">
    <name type="scientific">Seminavis robusta</name>
    <dbReference type="NCBI Taxonomy" id="568900"/>
    <lineage>
        <taxon>Eukaryota</taxon>
        <taxon>Sar</taxon>
        <taxon>Stramenopiles</taxon>
        <taxon>Ochrophyta</taxon>
        <taxon>Bacillariophyta</taxon>
        <taxon>Bacillariophyceae</taxon>
        <taxon>Bacillariophycidae</taxon>
        <taxon>Naviculales</taxon>
        <taxon>Naviculaceae</taxon>
        <taxon>Seminavis</taxon>
    </lineage>
</organism>
<evidence type="ECO:0000256" key="2">
    <source>
        <dbReference type="SAM" id="SignalP"/>
    </source>
</evidence>
<feature type="region of interest" description="Disordered" evidence="1">
    <location>
        <begin position="35"/>
        <end position="63"/>
    </location>
</feature>
<dbReference type="EMBL" id="CAICTM010000009">
    <property type="protein sequence ID" value="CAB9496806.1"/>
    <property type="molecule type" value="Genomic_DNA"/>
</dbReference>
<accession>A0A9N8D7U6</accession>
<dbReference type="OrthoDB" id="50953at2759"/>
<protein>
    <submittedName>
        <fullName evidence="3">Uncharacterized protein</fullName>
    </submittedName>
</protein>
<comment type="caution">
    <text evidence="3">The sequence shown here is derived from an EMBL/GenBank/DDBJ whole genome shotgun (WGS) entry which is preliminary data.</text>
</comment>
<reference evidence="3" key="1">
    <citation type="submission" date="2020-06" db="EMBL/GenBank/DDBJ databases">
        <authorList>
            <consortium name="Plant Systems Biology data submission"/>
        </authorList>
    </citation>
    <scope>NUCLEOTIDE SEQUENCE</scope>
    <source>
        <strain evidence="3">D6</strain>
    </source>
</reference>
<evidence type="ECO:0000256" key="1">
    <source>
        <dbReference type="SAM" id="MobiDB-lite"/>
    </source>
</evidence>
<feature type="chain" id="PRO_5040396843" evidence="2">
    <location>
        <begin position="26"/>
        <end position="354"/>
    </location>
</feature>
<sequence>MSAMISIVCVLLAVSTSCMPWLACAEEEHKPQWLSSPLGMRRPQGQSNEFTVASPKEWSESSDARKKECNHEAHLCVGPSHDHYPLGHEPGVLFTARFRVPPLPKSYNSQTMTYYDYFNIFWRQQPKGGFMNQFVPQLMLGNVLANSSNYPDYEPKWLVLDEWHIGAQYFFALPCNTTSEVAPSDQNASVKRKPCWKPKAATGKLIPVKPGELVETTFTLVQVTNVDDWEWHLQMGVVGAHPNRWSLVVSRVPFMGLVKNTKWQDDNYQNVTVGSCLENYNMYVANNYPSTWQISMDVIAPAGESRRVSWDDWRLAGDEHCSWQPKTTLASVDGSSWQRVIWNATLTRSDHAQQ</sequence>
<dbReference type="Proteomes" id="UP001153069">
    <property type="component" value="Unassembled WGS sequence"/>
</dbReference>
<feature type="signal peptide" evidence="2">
    <location>
        <begin position="1"/>
        <end position="25"/>
    </location>
</feature>
<keyword evidence="2" id="KW-0732">Signal</keyword>